<evidence type="ECO:0000256" key="1">
    <source>
        <dbReference type="SAM" id="Phobius"/>
    </source>
</evidence>
<feature type="transmembrane region" description="Helical" evidence="1">
    <location>
        <begin position="35"/>
        <end position="55"/>
    </location>
</feature>
<reference evidence="2 3" key="1">
    <citation type="submission" date="2008-03" db="EMBL/GenBank/DDBJ databases">
        <title>Complete sequence of Leptothrix cholodnii SP-6.</title>
        <authorList>
            <consortium name="US DOE Joint Genome Institute"/>
            <person name="Copeland A."/>
            <person name="Lucas S."/>
            <person name="Lapidus A."/>
            <person name="Glavina del Rio T."/>
            <person name="Dalin E."/>
            <person name="Tice H."/>
            <person name="Bruce D."/>
            <person name="Goodwin L."/>
            <person name="Pitluck S."/>
            <person name="Chertkov O."/>
            <person name="Brettin T."/>
            <person name="Detter J.C."/>
            <person name="Han C."/>
            <person name="Kuske C.R."/>
            <person name="Schmutz J."/>
            <person name="Larimer F."/>
            <person name="Land M."/>
            <person name="Hauser L."/>
            <person name="Kyrpides N."/>
            <person name="Lykidis A."/>
            <person name="Emerson D."/>
            <person name="Richardson P."/>
        </authorList>
    </citation>
    <scope>NUCLEOTIDE SEQUENCE [LARGE SCALE GENOMIC DNA]</scope>
    <source>
        <strain evidence="3">ATCC 51168 / LMG 8142 / SP-6</strain>
    </source>
</reference>
<evidence type="ECO:0000313" key="2">
    <source>
        <dbReference type="EMBL" id="ACB34525.1"/>
    </source>
</evidence>
<keyword evidence="3" id="KW-1185">Reference proteome</keyword>
<keyword evidence="1" id="KW-0812">Transmembrane</keyword>
<evidence type="ECO:0000313" key="3">
    <source>
        <dbReference type="Proteomes" id="UP000001693"/>
    </source>
</evidence>
<dbReference type="AlphaFoldDB" id="B1Y3J7"/>
<dbReference type="STRING" id="395495.Lcho_2259"/>
<keyword evidence="1" id="KW-0472">Membrane</keyword>
<dbReference type="Proteomes" id="UP000001693">
    <property type="component" value="Chromosome"/>
</dbReference>
<dbReference type="RefSeq" id="WP_012347285.1">
    <property type="nucleotide sequence ID" value="NC_010524.1"/>
</dbReference>
<sequence length="70" mass="7622" precursor="true">MNETKPWWLSRTLIVNALLLSLAAAESQLQVLQPLMPVNVYALLAFVLPIVNAALRVVTTQPLGRTPAGQ</sequence>
<name>B1Y3J7_LEPCP</name>
<accession>B1Y3J7</accession>
<dbReference type="HOGENOM" id="CLU_2752932_0_0_4"/>
<keyword evidence="1" id="KW-1133">Transmembrane helix</keyword>
<organism evidence="2 3">
    <name type="scientific">Leptothrix cholodnii (strain ATCC 51168 / LMG 8142 / SP-6)</name>
    <name type="common">Leptothrix discophora (strain SP-6)</name>
    <dbReference type="NCBI Taxonomy" id="395495"/>
    <lineage>
        <taxon>Bacteria</taxon>
        <taxon>Pseudomonadati</taxon>
        <taxon>Pseudomonadota</taxon>
        <taxon>Betaproteobacteria</taxon>
        <taxon>Burkholderiales</taxon>
        <taxon>Sphaerotilaceae</taxon>
        <taxon>Leptothrix</taxon>
    </lineage>
</organism>
<gene>
    <name evidence="2" type="ordered locus">Lcho_2259</name>
</gene>
<dbReference type="OrthoDB" id="9182501at2"/>
<dbReference type="KEGG" id="lch:Lcho_2259"/>
<dbReference type="EMBL" id="CP001013">
    <property type="protein sequence ID" value="ACB34525.1"/>
    <property type="molecule type" value="Genomic_DNA"/>
</dbReference>
<proteinExistence type="predicted"/>
<protein>
    <submittedName>
        <fullName evidence="2">Uncharacterized protein</fullName>
    </submittedName>
</protein>